<keyword evidence="1" id="KW-0812">Transmembrane</keyword>
<gene>
    <name evidence="2" type="ORF">HUG10_13800</name>
</gene>
<dbReference type="Pfam" id="PF25259">
    <property type="entry name" value="DUF7860"/>
    <property type="match status" value="1"/>
</dbReference>
<dbReference type="Proteomes" id="UP000509750">
    <property type="component" value="Chromosome"/>
</dbReference>
<dbReference type="OrthoDB" id="201415at2157"/>
<dbReference type="GeneID" id="56029927"/>
<dbReference type="KEGG" id="halg:HUG10_13800"/>
<keyword evidence="3" id="KW-1185">Reference proteome</keyword>
<reference evidence="2 3" key="1">
    <citation type="submission" date="2020-07" db="EMBL/GenBank/DDBJ databases">
        <title>Gai3-2, isolated from salt lake.</title>
        <authorList>
            <person name="Cui H."/>
            <person name="Shi X."/>
        </authorList>
    </citation>
    <scope>NUCLEOTIDE SEQUENCE [LARGE SCALE GENOMIC DNA]</scope>
    <source>
        <strain evidence="2 3">Gai3-2</strain>
    </source>
</reference>
<dbReference type="InterPro" id="IPR057182">
    <property type="entry name" value="DUF7860"/>
</dbReference>
<protein>
    <submittedName>
        <fullName evidence="2">Uncharacterized protein</fullName>
    </submittedName>
</protein>
<sequence>MGRYGDIDYARLTKGGVAVSVAAFALAFLVQAGAHATGAALPGWEATLLTDVEYLSILGVVVSVFGFGILLPLTE</sequence>
<evidence type="ECO:0000256" key="1">
    <source>
        <dbReference type="SAM" id="Phobius"/>
    </source>
</evidence>
<evidence type="ECO:0000313" key="2">
    <source>
        <dbReference type="EMBL" id="QLG28552.1"/>
    </source>
</evidence>
<feature type="transmembrane region" description="Helical" evidence="1">
    <location>
        <begin position="54"/>
        <end position="73"/>
    </location>
</feature>
<dbReference type="EMBL" id="CP058529">
    <property type="protein sequence ID" value="QLG28552.1"/>
    <property type="molecule type" value="Genomic_DNA"/>
</dbReference>
<dbReference type="AlphaFoldDB" id="A0A7D5GCW9"/>
<organism evidence="2 3">
    <name type="scientific">Halorarum halophilum</name>
    <dbReference type="NCBI Taxonomy" id="2743090"/>
    <lineage>
        <taxon>Archaea</taxon>
        <taxon>Methanobacteriati</taxon>
        <taxon>Methanobacteriota</taxon>
        <taxon>Stenosarchaea group</taxon>
        <taxon>Halobacteria</taxon>
        <taxon>Halobacteriales</taxon>
        <taxon>Haloferacaceae</taxon>
        <taxon>Halorarum</taxon>
    </lineage>
</organism>
<keyword evidence="1" id="KW-1133">Transmembrane helix</keyword>
<keyword evidence="1" id="KW-0472">Membrane</keyword>
<name>A0A7D5GCW9_9EURY</name>
<proteinExistence type="predicted"/>
<dbReference type="RefSeq" id="WP_179170126.1">
    <property type="nucleotide sequence ID" value="NZ_CP058529.1"/>
</dbReference>
<feature type="transmembrane region" description="Helical" evidence="1">
    <location>
        <begin position="12"/>
        <end position="34"/>
    </location>
</feature>
<evidence type="ECO:0000313" key="3">
    <source>
        <dbReference type="Proteomes" id="UP000509750"/>
    </source>
</evidence>
<accession>A0A7D5GCW9</accession>